<evidence type="ECO:0000259" key="10">
    <source>
        <dbReference type="Pfam" id="PF04547"/>
    </source>
</evidence>
<feature type="compositionally biased region" description="Basic residues" evidence="9">
    <location>
        <begin position="1041"/>
        <end position="1057"/>
    </location>
</feature>
<feature type="domain" description="Anoctamin transmembrane" evidence="10">
    <location>
        <begin position="305"/>
        <end position="850"/>
    </location>
</feature>
<evidence type="ECO:0000256" key="9">
    <source>
        <dbReference type="SAM" id="MobiDB-lite"/>
    </source>
</evidence>
<dbReference type="Pfam" id="PF16178">
    <property type="entry name" value="Anoct_dimer"/>
    <property type="match status" value="1"/>
</dbReference>
<dbReference type="PANTHER" id="PTHR12308">
    <property type="entry name" value="ANOCTAMIN"/>
    <property type="match status" value="1"/>
</dbReference>
<evidence type="ECO:0000256" key="3">
    <source>
        <dbReference type="ARBA" id="ARBA00022475"/>
    </source>
</evidence>
<evidence type="ECO:0000313" key="12">
    <source>
        <dbReference type="EMBL" id="CAB3221926.1"/>
    </source>
</evidence>
<dbReference type="GO" id="GO:0005886">
    <property type="term" value="C:plasma membrane"/>
    <property type="evidence" value="ECO:0007669"/>
    <property type="project" value="UniProtKB-SubCell"/>
</dbReference>
<feature type="transmembrane region" description="Helical" evidence="8">
    <location>
        <begin position="471"/>
        <end position="500"/>
    </location>
</feature>
<sequence>MEKFKSHFKNFGASSSKEERIPILNVTDVEKGEEDNENEGTGANVSDDVFRSESTLNNFFEDGVTKIDFVLVYEETIKKKKSQDRRMTMAEMKERKRTKNREELHQRWRSKFIKHLRRQGLLIDEERTAVPEKVIHFLKINCPWHLLTYYAEELNIRAPLQLRQYQSHQWSGTLLSKLRLPNKMKLEVPNKPKLFFTCTFRKSKQANFLGIDNPDTYFSDTDRSRIVWEILQTTVFGKKKRAELGIERLLHEEIFDAAFPLHDGPYKIKKPIEEIDPTTLNKRQILYEYWARWGRWYKYQPLDHIKDYFGEKIGIYFAWLGFYTAWLLPVAVLGLIVFLGGLIGINSNKEAAEICNSGNAYMMCPMCDTCKEWALSKTCIMAKLSFLFDNTGTVIFAIIMSFWAVFFLEFWKRKSANLAHHWEAIGFEEEEEKPRPDYCARAPMLEANPITGIMEPHFPPKQRIRRMLTGFGILLIMLSVVIIFVVSVILYKCIVGVVMIHSHMKFLHGQSSTLTSLTGAVINLILIMLMSNVYTAVAEWLTKWEMHRTQTGYENALTLKVFIFQFVNYYSSIFYIAFFKGKLVGYPGHYDTMFGIRNETCGSGGCLIELAQQLFIIMVGKQAINNVQELVIPKFWQWWQTRKLKKIKGHVKSRTPWERDYNKLAEFSGLFDEYLEMVLQFGFITIFVAAFPLAPVFALLNNWIEIRLDASKLVCEVRRPVAHRAENIGIWYEILDALVQIAVITNAFLIAFTSEFIPRLLYKHVESKGNLDHYVNFTLAYAPHNAGLGNCRYKGYRDRQGHHTLYYYQLLACKLAFVIVFEHVVFFIGRMIDWGVPDVPESLQMKIKREQYLAKQALADNRDTNMEVMKLYHRSLSQDSYYNRENPTFADTFTPFNKLKNKWGQGGGGGLAPIDEVDYLSDNPPHEETDPEKLEQSMFSASTDDDPKLRSATAPLGSHDTDSASPSRGPESANQAKRFPKKLASPTPSPQYSDAGSADSDSGVVKSQNPMIRRVSPVPSRLLQSPDVSSDDADKSEGSPARKRHLAARRSRVRPKK</sequence>
<feature type="compositionally biased region" description="Low complexity" evidence="9">
    <location>
        <begin position="993"/>
        <end position="1003"/>
    </location>
</feature>
<evidence type="ECO:0000256" key="1">
    <source>
        <dbReference type="ARBA" id="ARBA00004651"/>
    </source>
</evidence>
<reference evidence="12" key="1">
    <citation type="submission" date="2020-04" db="EMBL/GenBank/DDBJ databases">
        <authorList>
            <person name="Neveu A P."/>
        </authorList>
    </citation>
    <scope>NUCLEOTIDE SEQUENCE</scope>
    <source>
        <tissue evidence="12">Whole embryo</tissue>
    </source>
</reference>
<feature type="transmembrane region" description="Helical" evidence="8">
    <location>
        <begin position="677"/>
        <end position="700"/>
    </location>
</feature>
<feature type="transmembrane region" description="Helical" evidence="8">
    <location>
        <begin position="806"/>
        <end position="828"/>
    </location>
</feature>
<feature type="region of interest" description="Disordered" evidence="9">
    <location>
        <begin position="913"/>
        <end position="1057"/>
    </location>
</feature>
<evidence type="ECO:0000256" key="8">
    <source>
        <dbReference type="RuleBase" id="RU280814"/>
    </source>
</evidence>
<evidence type="ECO:0000256" key="5">
    <source>
        <dbReference type="ARBA" id="ARBA00022989"/>
    </source>
</evidence>
<evidence type="ECO:0000256" key="4">
    <source>
        <dbReference type="ARBA" id="ARBA00022692"/>
    </source>
</evidence>
<gene>
    <name evidence="12" type="primary">Ano7</name>
</gene>
<feature type="domain" description="Anoctamin dimerisation" evidence="11">
    <location>
        <begin position="59"/>
        <end position="302"/>
    </location>
</feature>
<dbReference type="EMBL" id="LR782944">
    <property type="protein sequence ID" value="CAB3221926.1"/>
    <property type="molecule type" value="mRNA"/>
</dbReference>
<keyword evidence="7" id="KW-0325">Glycoprotein</keyword>
<dbReference type="InterPro" id="IPR049452">
    <property type="entry name" value="Anoctamin_TM"/>
</dbReference>
<dbReference type="AlphaFoldDB" id="A0A6F9D705"/>
<feature type="transmembrane region" description="Helical" evidence="8">
    <location>
        <begin position="391"/>
        <end position="411"/>
    </location>
</feature>
<accession>A0A6F9D705</accession>
<evidence type="ECO:0000256" key="2">
    <source>
        <dbReference type="ARBA" id="ARBA00009671"/>
    </source>
</evidence>
<keyword evidence="3" id="KW-1003">Cell membrane</keyword>
<comment type="subcellular location">
    <subcellularLocation>
        <location evidence="1">Cell membrane</location>
        <topology evidence="1">Multi-pass membrane protein</topology>
    </subcellularLocation>
    <subcellularLocation>
        <location evidence="8">Membrane</location>
        <topology evidence="8">Multi-pass membrane protein</topology>
    </subcellularLocation>
</comment>
<feature type="compositionally biased region" description="Basic and acidic residues" evidence="9">
    <location>
        <begin position="924"/>
        <end position="935"/>
    </location>
</feature>
<feature type="transmembrane region" description="Helical" evidence="8">
    <location>
        <begin position="728"/>
        <end position="752"/>
    </location>
</feature>
<keyword evidence="4 8" id="KW-0812">Transmembrane</keyword>
<dbReference type="PANTHER" id="PTHR12308:SF87">
    <property type="entry name" value="ANOCTAMIN"/>
    <property type="match status" value="1"/>
</dbReference>
<feature type="transmembrane region" description="Helical" evidence="8">
    <location>
        <begin position="561"/>
        <end position="579"/>
    </location>
</feature>
<proteinExistence type="evidence at transcript level"/>
<evidence type="ECO:0000259" key="11">
    <source>
        <dbReference type="Pfam" id="PF16178"/>
    </source>
</evidence>
<dbReference type="GO" id="GO:0046983">
    <property type="term" value="F:protein dimerization activity"/>
    <property type="evidence" value="ECO:0007669"/>
    <property type="project" value="InterPro"/>
</dbReference>
<evidence type="ECO:0000256" key="7">
    <source>
        <dbReference type="ARBA" id="ARBA00023180"/>
    </source>
</evidence>
<evidence type="ECO:0000256" key="6">
    <source>
        <dbReference type="ARBA" id="ARBA00023136"/>
    </source>
</evidence>
<name>A0A6F9D705_9ASCI</name>
<feature type="region of interest" description="Disordered" evidence="9">
    <location>
        <begin position="22"/>
        <end position="47"/>
    </location>
</feature>
<dbReference type="InterPro" id="IPR007632">
    <property type="entry name" value="Anoctamin"/>
</dbReference>
<dbReference type="InterPro" id="IPR032394">
    <property type="entry name" value="Anoct_dimer"/>
</dbReference>
<keyword evidence="6 8" id="KW-0472">Membrane</keyword>
<feature type="transmembrane region" description="Helical" evidence="8">
    <location>
        <begin position="520"/>
        <end position="541"/>
    </location>
</feature>
<comment type="similarity">
    <text evidence="2 8">Belongs to the anoctamin family.</text>
</comment>
<organism evidence="12">
    <name type="scientific">Phallusia mammillata</name>
    <dbReference type="NCBI Taxonomy" id="59560"/>
    <lineage>
        <taxon>Eukaryota</taxon>
        <taxon>Metazoa</taxon>
        <taxon>Chordata</taxon>
        <taxon>Tunicata</taxon>
        <taxon>Ascidiacea</taxon>
        <taxon>Phlebobranchia</taxon>
        <taxon>Ascidiidae</taxon>
        <taxon>Phallusia</taxon>
    </lineage>
</organism>
<protein>
    <recommendedName>
        <fullName evidence="8">Anoctamin</fullName>
    </recommendedName>
</protein>
<dbReference type="Pfam" id="PF04547">
    <property type="entry name" value="Anoctamin"/>
    <property type="match status" value="1"/>
</dbReference>
<dbReference type="GO" id="GO:0005254">
    <property type="term" value="F:chloride channel activity"/>
    <property type="evidence" value="ECO:0007669"/>
    <property type="project" value="TreeGrafter"/>
</dbReference>
<feature type="transmembrane region" description="Helical" evidence="8">
    <location>
        <begin position="316"/>
        <end position="343"/>
    </location>
</feature>
<keyword evidence="5 8" id="KW-1133">Transmembrane helix</keyword>